<dbReference type="GO" id="GO:0005524">
    <property type="term" value="F:ATP binding"/>
    <property type="evidence" value="ECO:0007669"/>
    <property type="project" value="UniProtKB-KW"/>
</dbReference>
<organism evidence="13">
    <name type="scientific">Uncultured Desulfatiglans sp</name>
    <dbReference type="NCBI Taxonomy" id="1748965"/>
    <lineage>
        <taxon>Bacteria</taxon>
        <taxon>Pseudomonadati</taxon>
        <taxon>Thermodesulfobacteriota</taxon>
        <taxon>Desulfobacteria</taxon>
        <taxon>Desulfatiglandales</taxon>
        <taxon>Desulfatiglandaceae</taxon>
        <taxon>Desulfatiglans</taxon>
        <taxon>environmental samples</taxon>
    </lineage>
</organism>
<comment type="catalytic activity">
    <reaction evidence="1">
        <text>ATP + protein L-histidine = ADP + protein N-phospho-L-histidine.</text>
        <dbReference type="EC" id="2.7.13.3"/>
    </reaction>
</comment>
<keyword evidence="4" id="KW-0808">Transferase</keyword>
<dbReference type="Pfam" id="PF13426">
    <property type="entry name" value="PAS_9"/>
    <property type="match status" value="1"/>
</dbReference>
<dbReference type="Pfam" id="PF02518">
    <property type="entry name" value="HATPase_c"/>
    <property type="match status" value="1"/>
</dbReference>
<dbReference type="SMART" id="SM00387">
    <property type="entry name" value="HATPase_c"/>
    <property type="match status" value="1"/>
</dbReference>
<dbReference type="InterPro" id="IPR001610">
    <property type="entry name" value="PAC"/>
</dbReference>
<protein>
    <recommendedName>
        <fullName evidence="2">histidine kinase</fullName>
        <ecNumber evidence="2">2.7.13.3</ecNumber>
    </recommendedName>
</protein>
<keyword evidence="7" id="KW-0067">ATP-binding</keyword>
<dbReference type="SUPFAM" id="SSF55874">
    <property type="entry name" value="ATPase domain of HSP90 chaperone/DNA topoisomerase II/histidine kinase"/>
    <property type="match status" value="1"/>
</dbReference>
<dbReference type="SUPFAM" id="SSF55785">
    <property type="entry name" value="PYP-like sensor domain (PAS domain)"/>
    <property type="match status" value="2"/>
</dbReference>
<evidence type="ECO:0000256" key="5">
    <source>
        <dbReference type="ARBA" id="ARBA00022741"/>
    </source>
</evidence>
<dbReference type="PANTHER" id="PTHR43065:SF10">
    <property type="entry name" value="PEROXIDE STRESS-ACTIVATED HISTIDINE KINASE MAK3"/>
    <property type="match status" value="1"/>
</dbReference>
<dbReference type="InterPro" id="IPR005467">
    <property type="entry name" value="His_kinase_dom"/>
</dbReference>
<evidence type="ECO:0000256" key="4">
    <source>
        <dbReference type="ARBA" id="ARBA00022679"/>
    </source>
</evidence>
<feature type="compositionally biased region" description="Basic and acidic residues" evidence="9">
    <location>
        <begin position="32"/>
        <end position="43"/>
    </location>
</feature>
<accession>A0A653A7P3</accession>
<dbReference type="Gene3D" id="3.30.565.10">
    <property type="entry name" value="Histidine kinase-like ATPase, C-terminal domain"/>
    <property type="match status" value="1"/>
</dbReference>
<dbReference type="Gene3D" id="3.30.450.20">
    <property type="entry name" value="PAS domain"/>
    <property type="match status" value="2"/>
</dbReference>
<dbReference type="PRINTS" id="PR00344">
    <property type="entry name" value="BCTRLSENSOR"/>
</dbReference>
<dbReference type="SMART" id="SM00091">
    <property type="entry name" value="PAS"/>
    <property type="match status" value="2"/>
</dbReference>
<dbReference type="SMART" id="SM00086">
    <property type="entry name" value="PAC"/>
    <property type="match status" value="2"/>
</dbReference>
<evidence type="ECO:0000313" key="13">
    <source>
        <dbReference type="EMBL" id="VBB44096.1"/>
    </source>
</evidence>
<dbReference type="InterPro" id="IPR013656">
    <property type="entry name" value="PAS_4"/>
</dbReference>
<reference evidence="13" key="1">
    <citation type="submission" date="2018-07" db="EMBL/GenBank/DDBJ databases">
        <authorList>
            <consortium name="Genoscope - CEA"/>
            <person name="William W."/>
        </authorList>
    </citation>
    <scope>NUCLEOTIDE SEQUENCE</scope>
    <source>
        <strain evidence="13">IK1</strain>
    </source>
</reference>
<dbReference type="PROSITE" id="PS50113">
    <property type="entry name" value="PAC"/>
    <property type="match status" value="1"/>
</dbReference>
<dbReference type="EC" id="2.7.13.3" evidence="2"/>
<evidence type="ECO:0000256" key="9">
    <source>
        <dbReference type="SAM" id="MobiDB-lite"/>
    </source>
</evidence>
<feature type="domain" description="PAS" evidence="11">
    <location>
        <begin position="313"/>
        <end position="368"/>
    </location>
</feature>
<dbReference type="Pfam" id="PF00512">
    <property type="entry name" value="HisKA"/>
    <property type="match status" value="1"/>
</dbReference>
<keyword evidence="5" id="KW-0547">Nucleotide-binding</keyword>
<dbReference type="InterPro" id="IPR036291">
    <property type="entry name" value="NAD(P)-bd_dom_sf"/>
</dbReference>
<evidence type="ECO:0000256" key="3">
    <source>
        <dbReference type="ARBA" id="ARBA00022553"/>
    </source>
</evidence>
<name>A0A653A7P3_UNCDX</name>
<dbReference type="InterPro" id="IPR036097">
    <property type="entry name" value="HisK_dim/P_sf"/>
</dbReference>
<dbReference type="Pfam" id="PF08448">
    <property type="entry name" value="PAS_4"/>
    <property type="match status" value="1"/>
</dbReference>
<dbReference type="CDD" id="cd00082">
    <property type="entry name" value="HisKA"/>
    <property type="match status" value="1"/>
</dbReference>
<gene>
    <name evidence="13" type="ORF">TRIP_B330270</name>
</gene>
<dbReference type="InterPro" id="IPR035965">
    <property type="entry name" value="PAS-like_dom_sf"/>
</dbReference>
<dbReference type="Gene3D" id="3.40.50.720">
    <property type="entry name" value="NAD(P)-binding Rossmann-like Domain"/>
    <property type="match status" value="1"/>
</dbReference>
<evidence type="ECO:0000256" key="6">
    <source>
        <dbReference type="ARBA" id="ARBA00022777"/>
    </source>
</evidence>
<keyword evidence="6 13" id="KW-0418">Kinase</keyword>
<dbReference type="AlphaFoldDB" id="A0A653A7P3"/>
<evidence type="ECO:0000256" key="8">
    <source>
        <dbReference type="ARBA" id="ARBA00023012"/>
    </source>
</evidence>
<keyword evidence="3" id="KW-0597">Phosphoprotein</keyword>
<proteinExistence type="predicted"/>
<dbReference type="GO" id="GO:0000155">
    <property type="term" value="F:phosphorelay sensor kinase activity"/>
    <property type="evidence" value="ECO:0007669"/>
    <property type="project" value="InterPro"/>
</dbReference>
<dbReference type="InterPro" id="IPR036890">
    <property type="entry name" value="HATPase_C_sf"/>
</dbReference>
<feature type="domain" description="PAC" evidence="12">
    <location>
        <begin position="260"/>
        <end position="312"/>
    </location>
</feature>
<evidence type="ECO:0000256" key="7">
    <source>
        <dbReference type="ARBA" id="ARBA00022840"/>
    </source>
</evidence>
<dbReference type="InterPro" id="IPR003661">
    <property type="entry name" value="HisK_dim/P_dom"/>
</dbReference>
<evidence type="ECO:0000259" key="10">
    <source>
        <dbReference type="PROSITE" id="PS50109"/>
    </source>
</evidence>
<dbReference type="SUPFAM" id="SSF51735">
    <property type="entry name" value="NAD(P)-binding Rossmann-fold domains"/>
    <property type="match status" value="1"/>
</dbReference>
<dbReference type="InterPro" id="IPR003594">
    <property type="entry name" value="HATPase_dom"/>
</dbReference>
<dbReference type="Gene3D" id="1.10.287.130">
    <property type="match status" value="1"/>
</dbReference>
<evidence type="ECO:0000259" key="12">
    <source>
        <dbReference type="PROSITE" id="PS50113"/>
    </source>
</evidence>
<dbReference type="InterPro" id="IPR004358">
    <property type="entry name" value="Sig_transdc_His_kin-like_C"/>
</dbReference>
<dbReference type="SMART" id="SM00388">
    <property type="entry name" value="HisKA"/>
    <property type="match status" value="1"/>
</dbReference>
<dbReference type="InterPro" id="IPR000700">
    <property type="entry name" value="PAS-assoc_C"/>
</dbReference>
<evidence type="ECO:0000259" key="11">
    <source>
        <dbReference type="PROSITE" id="PS50112"/>
    </source>
</evidence>
<evidence type="ECO:0000256" key="2">
    <source>
        <dbReference type="ARBA" id="ARBA00012438"/>
    </source>
</evidence>
<dbReference type="PANTHER" id="PTHR43065">
    <property type="entry name" value="SENSOR HISTIDINE KINASE"/>
    <property type="match status" value="1"/>
</dbReference>
<dbReference type="PROSITE" id="PS50112">
    <property type="entry name" value="PAS"/>
    <property type="match status" value="1"/>
</dbReference>
<dbReference type="CDD" id="cd00130">
    <property type="entry name" value="PAS"/>
    <property type="match status" value="1"/>
</dbReference>
<feature type="region of interest" description="Disordered" evidence="9">
    <location>
        <begin position="32"/>
        <end position="59"/>
    </location>
</feature>
<sequence length="688" mass="76415">MTALPEMPFQRRILYIERRCAAGDETCHVLEKDPDALRPDPHKRVMPPAKPGGGRGPSSEMLRVGLAGGGERSCEILTGLYEGPRQRLAVKVIGVADPDPKAAGMKLARSMGIYTTERYEDLCERPGLDALLVTGDRPEAEAAVEACKPAGVQLIDRKICSLLIQPLIREHAAEPRDICTPGTVQDTQTILDSLPYRIMVVNTDMTIHTVNKTFLRENRLDYQDILGKHCYELRYGLTQPCKECGRACYLEEVQKTGETISTIHEFEDETGETRYEVVTVSPILNEKGETVQLLEASRDVTDRIRLEKEVEKSNIFLQNVIQSTVDGIVVVDTKGNVLIFNEGMERLTGFSAEEIMNHGHLSNFYDMDIARANMKKMRSGLYGPPGKLNPTSMQITAKDGEKIPITLTASLITIDGKDIGSVGVFTDMREVLQMRRDLEEAHVHLVQSERIASVGRMAAGVAHEINNPLSGILIYAELLKEALQDHEEHLKDIQEIIDQTLRCKHIVAELLEFSRQSVGKVASFSLDQLISKTLNLLIHQATFQNIRVSKEIEPEMPDMLGDMGQLQQVFTNLFINAADAMEYKGHLGIKARYEEGACRFIIEVSDTGPGIPKELRDKVFDIFFSTKPVGKGTGLGLSISQNIIKLHGGQISFDCPPGGGTTFRIELPLDYSCREEEKPVFIGLDDDG</sequence>
<dbReference type="SUPFAM" id="SSF47384">
    <property type="entry name" value="Homodimeric domain of signal transducing histidine kinase"/>
    <property type="match status" value="1"/>
</dbReference>
<dbReference type="PROSITE" id="PS50109">
    <property type="entry name" value="HIS_KIN"/>
    <property type="match status" value="1"/>
</dbReference>
<evidence type="ECO:0000256" key="1">
    <source>
        <dbReference type="ARBA" id="ARBA00000085"/>
    </source>
</evidence>
<dbReference type="EMBL" id="UPXX01000027">
    <property type="protein sequence ID" value="VBB44096.1"/>
    <property type="molecule type" value="Genomic_DNA"/>
</dbReference>
<keyword evidence="8" id="KW-0902">Two-component regulatory system</keyword>
<dbReference type="NCBIfam" id="TIGR00229">
    <property type="entry name" value="sensory_box"/>
    <property type="match status" value="1"/>
</dbReference>
<feature type="domain" description="Histidine kinase" evidence="10">
    <location>
        <begin position="460"/>
        <end position="671"/>
    </location>
</feature>
<dbReference type="InterPro" id="IPR000014">
    <property type="entry name" value="PAS"/>
</dbReference>